<dbReference type="Pfam" id="PF00294">
    <property type="entry name" value="PfkB"/>
    <property type="match status" value="1"/>
</dbReference>
<keyword evidence="2 4" id="KW-0418">Kinase</keyword>
<gene>
    <name evidence="4" type="ORF">SAMN02982927_02779</name>
</gene>
<evidence type="ECO:0000256" key="2">
    <source>
        <dbReference type="ARBA" id="ARBA00022777"/>
    </source>
</evidence>
<accession>A0A1I2UPZ6</accession>
<dbReference type="Proteomes" id="UP000198752">
    <property type="component" value="Unassembled WGS sequence"/>
</dbReference>
<sequence length="281" mass="31016">MEAKRLIAIGDNVTDCYVEKQIYYPGGNAVNVAVNARRDGFDHVAYIGIFGNDSHAAHIKDALTKEDIDFHLSRQVYTHTAQPIVTIDNHGDRLFKAGPFRSAQHLFKICLTSDELEQLANFSVCHTSCYSHLENELPNISSRCALSFDFSTNYEISYLKKVCPYLTFAFFSTSDLTSDQTKQLQETCHQLGTQFICCTKGEQGSTLYDGTHFYHQGIKSVDIVDTMGAGDSFIAGFVTAFVAKNMTLSQSLDFAASAAAQTCTIDGGFGYPHPFSDDTLV</sequence>
<dbReference type="InterPro" id="IPR029056">
    <property type="entry name" value="Ribokinase-like"/>
</dbReference>
<evidence type="ECO:0000313" key="5">
    <source>
        <dbReference type="Proteomes" id="UP000198752"/>
    </source>
</evidence>
<dbReference type="SUPFAM" id="SSF53613">
    <property type="entry name" value="Ribokinase-like"/>
    <property type="match status" value="1"/>
</dbReference>
<evidence type="ECO:0000313" key="4">
    <source>
        <dbReference type="EMBL" id="SFG79100.1"/>
    </source>
</evidence>
<name>A0A1I2UPZ6_9BACL</name>
<dbReference type="PANTHER" id="PTHR10584:SF157">
    <property type="entry name" value="SULFOFRUCTOSE KINASE"/>
    <property type="match status" value="1"/>
</dbReference>
<dbReference type="PANTHER" id="PTHR10584">
    <property type="entry name" value="SUGAR KINASE"/>
    <property type="match status" value="1"/>
</dbReference>
<keyword evidence="5" id="KW-1185">Reference proteome</keyword>
<evidence type="ECO:0000256" key="1">
    <source>
        <dbReference type="ARBA" id="ARBA00022679"/>
    </source>
</evidence>
<dbReference type="GO" id="GO:0005829">
    <property type="term" value="C:cytosol"/>
    <property type="evidence" value="ECO:0007669"/>
    <property type="project" value="TreeGrafter"/>
</dbReference>
<proteinExistence type="predicted"/>
<protein>
    <submittedName>
        <fullName evidence="4">Fructoselysine 6-kinase</fullName>
    </submittedName>
</protein>
<dbReference type="AlphaFoldDB" id="A0A1I2UPZ6"/>
<dbReference type="PROSITE" id="PS00584">
    <property type="entry name" value="PFKB_KINASES_2"/>
    <property type="match status" value="1"/>
</dbReference>
<dbReference type="STRING" id="269670.SAMN02982927_02779"/>
<dbReference type="RefSeq" id="WP_093673959.1">
    <property type="nucleotide sequence ID" value="NZ_FOOY01000022.1"/>
</dbReference>
<dbReference type="Gene3D" id="3.40.1190.20">
    <property type="match status" value="1"/>
</dbReference>
<dbReference type="InterPro" id="IPR011611">
    <property type="entry name" value="PfkB_dom"/>
</dbReference>
<dbReference type="OrthoDB" id="9775849at2"/>
<dbReference type="InterPro" id="IPR002173">
    <property type="entry name" value="Carboh/pur_kinase_PfkB_CS"/>
</dbReference>
<keyword evidence="1" id="KW-0808">Transferase</keyword>
<dbReference type="EMBL" id="FOOY01000022">
    <property type="protein sequence ID" value="SFG79100.1"/>
    <property type="molecule type" value="Genomic_DNA"/>
</dbReference>
<evidence type="ECO:0000259" key="3">
    <source>
        <dbReference type="Pfam" id="PF00294"/>
    </source>
</evidence>
<feature type="domain" description="Carbohydrate kinase PfkB" evidence="3">
    <location>
        <begin position="17"/>
        <end position="264"/>
    </location>
</feature>
<reference evidence="5" key="1">
    <citation type="submission" date="2016-10" db="EMBL/GenBank/DDBJ databases">
        <authorList>
            <person name="Varghese N."/>
            <person name="Submissions S."/>
        </authorList>
    </citation>
    <scope>NUCLEOTIDE SEQUENCE [LARGE SCALE GENOMIC DNA]</scope>
    <source>
        <strain evidence="5">ATCC 700379</strain>
    </source>
</reference>
<dbReference type="GO" id="GO:0016301">
    <property type="term" value="F:kinase activity"/>
    <property type="evidence" value="ECO:0007669"/>
    <property type="project" value="UniProtKB-KW"/>
</dbReference>
<organism evidence="4 5">
    <name type="scientific">Sporolactobacillus nakayamae</name>
    <dbReference type="NCBI Taxonomy" id="269670"/>
    <lineage>
        <taxon>Bacteria</taxon>
        <taxon>Bacillati</taxon>
        <taxon>Bacillota</taxon>
        <taxon>Bacilli</taxon>
        <taxon>Bacillales</taxon>
        <taxon>Sporolactobacillaceae</taxon>
        <taxon>Sporolactobacillus</taxon>
    </lineage>
</organism>